<accession>A0A518AZ88</accession>
<dbReference type="PROSITE" id="PS50977">
    <property type="entry name" value="HTH_TETR_2"/>
    <property type="match status" value="1"/>
</dbReference>
<dbReference type="SUPFAM" id="SSF46689">
    <property type="entry name" value="Homeodomain-like"/>
    <property type="match status" value="1"/>
</dbReference>
<reference evidence="6 7" key="1">
    <citation type="submission" date="2019-02" db="EMBL/GenBank/DDBJ databases">
        <title>Deep-cultivation of Planctomycetes and their phenomic and genomic characterization uncovers novel biology.</title>
        <authorList>
            <person name="Wiegand S."/>
            <person name="Jogler M."/>
            <person name="Boedeker C."/>
            <person name="Pinto D."/>
            <person name="Vollmers J."/>
            <person name="Rivas-Marin E."/>
            <person name="Kohn T."/>
            <person name="Peeters S.H."/>
            <person name="Heuer A."/>
            <person name="Rast P."/>
            <person name="Oberbeckmann S."/>
            <person name="Bunk B."/>
            <person name="Jeske O."/>
            <person name="Meyerdierks A."/>
            <person name="Storesund J.E."/>
            <person name="Kallscheuer N."/>
            <person name="Luecker S."/>
            <person name="Lage O.M."/>
            <person name="Pohl T."/>
            <person name="Merkel B.J."/>
            <person name="Hornburger P."/>
            <person name="Mueller R.-W."/>
            <person name="Bruemmer F."/>
            <person name="Labrenz M."/>
            <person name="Spormann A.M."/>
            <person name="Op den Camp H."/>
            <person name="Overmann J."/>
            <person name="Amann R."/>
            <person name="Jetten M.S.M."/>
            <person name="Mascher T."/>
            <person name="Medema M.H."/>
            <person name="Devos D.P."/>
            <person name="Kaster A.-K."/>
            <person name="Ovreas L."/>
            <person name="Rohde M."/>
            <person name="Galperin M.Y."/>
            <person name="Jogler C."/>
        </authorList>
    </citation>
    <scope>NUCLEOTIDE SEQUENCE [LARGE SCALE GENOMIC DNA]</scope>
    <source>
        <strain evidence="6 7">Pan216</strain>
    </source>
</reference>
<keyword evidence="7" id="KW-1185">Reference proteome</keyword>
<evidence type="ECO:0000313" key="6">
    <source>
        <dbReference type="EMBL" id="QDU60057.1"/>
    </source>
</evidence>
<dbReference type="Pfam" id="PF00440">
    <property type="entry name" value="TetR_N"/>
    <property type="match status" value="1"/>
</dbReference>
<dbReference type="KEGG" id="knv:Pan216_08940"/>
<evidence type="ECO:0000256" key="4">
    <source>
        <dbReference type="PROSITE-ProRule" id="PRU00335"/>
    </source>
</evidence>
<dbReference type="SUPFAM" id="SSF48498">
    <property type="entry name" value="Tetracyclin repressor-like, C-terminal domain"/>
    <property type="match status" value="1"/>
</dbReference>
<evidence type="ECO:0000313" key="7">
    <source>
        <dbReference type="Proteomes" id="UP000317093"/>
    </source>
</evidence>
<evidence type="ECO:0000256" key="1">
    <source>
        <dbReference type="ARBA" id="ARBA00023015"/>
    </source>
</evidence>
<organism evidence="6 7">
    <name type="scientific">Kolteria novifilia</name>
    <dbReference type="NCBI Taxonomy" id="2527975"/>
    <lineage>
        <taxon>Bacteria</taxon>
        <taxon>Pseudomonadati</taxon>
        <taxon>Planctomycetota</taxon>
        <taxon>Planctomycetia</taxon>
        <taxon>Kolteriales</taxon>
        <taxon>Kolteriaceae</taxon>
        <taxon>Kolteria</taxon>
    </lineage>
</organism>
<protein>
    <submittedName>
        <fullName evidence="6">Putative HTH-type transcriptional regulator YfiR</fullName>
    </submittedName>
</protein>
<dbReference type="InterPro" id="IPR039536">
    <property type="entry name" value="TetR_C_Proteobacteria"/>
</dbReference>
<dbReference type="GO" id="GO:0000976">
    <property type="term" value="F:transcription cis-regulatory region binding"/>
    <property type="evidence" value="ECO:0007669"/>
    <property type="project" value="TreeGrafter"/>
</dbReference>
<feature type="DNA-binding region" description="H-T-H motif" evidence="4">
    <location>
        <begin position="59"/>
        <end position="78"/>
    </location>
</feature>
<dbReference type="Pfam" id="PF14246">
    <property type="entry name" value="TetR_C_7"/>
    <property type="match status" value="1"/>
</dbReference>
<keyword evidence="2 4" id="KW-0238">DNA-binding</keyword>
<dbReference type="Gene3D" id="1.10.10.60">
    <property type="entry name" value="Homeodomain-like"/>
    <property type="match status" value="1"/>
</dbReference>
<dbReference type="PANTHER" id="PTHR30055:SF146">
    <property type="entry name" value="HTH-TYPE TRANSCRIPTIONAL DUAL REGULATOR CECR"/>
    <property type="match status" value="1"/>
</dbReference>
<dbReference type="Gene3D" id="1.10.357.10">
    <property type="entry name" value="Tetracycline Repressor, domain 2"/>
    <property type="match status" value="1"/>
</dbReference>
<gene>
    <name evidence="6" type="primary">yfiR</name>
    <name evidence="6" type="ORF">Pan216_08940</name>
</gene>
<dbReference type="PANTHER" id="PTHR30055">
    <property type="entry name" value="HTH-TYPE TRANSCRIPTIONAL REGULATOR RUTR"/>
    <property type="match status" value="1"/>
</dbReference>
<evidence type="ECO:0000256" key="3">
    <source>
        <dbReference type="ARBA" id="ARBA00023163"/>
    </source>
</evidence>
<dbReference type="Proteomes" id="UP000317093">
    <property type="component" value="Chromosome"/>
</dbReference>
<dbReference type="GO" id="GO:0003700">
    <property type="term" value="F:DNA-binding transcription factor activity"/>
    <property type="evidence" value="ECO:0007669"/>
    <property type="project" value="TreeGrafter"/>
</dbReference>
<dbReference type="InterPro" id="IPR036271">
    <property type="entry name" value="Tet_transcr_reg_TetR-rel_C_sf"/>
</dbReference>
<keyword evidence="1" id="KW-0805">Transcription regulation</keyword>
<keyword evidence="3" id="KW-0804">Transcription</keyword>
<dbReference type="InterPro" id="IPR023772">
    <property type="entry name" value="DNA-bd_HTH_TetR-type_CS"/>
</dbReference>
<dbReference type="PRINTS" id="PR00455">
    <property type="entry name" value="HTHTETR"/>
</dbReference>
<dbReference type="InterPro" id="IPR009057">
    <property type="entry name" value="Homeodomain-like_sf"/>
</dbReference>
<feature type="domain" description="HTH tetR-type" evidence="5">
    <location>
        <begin position="36"/>
        <end position="96"/>
    </location>
</feature>
<dbReference type="InterPro" id="IPR001647">
    <property type="entry name" value="HTH_TetR"/>
</dbReference>
<dbReference type="AlphaFoldDB" id="A0A518AZ88"/>
<dbReference type="FunFam" id="1.10.10.60:FF:000141">
    <property type="entry name" value="TetR family transcriptional regulator"/>
    <property type="match status" value="1"/>
</dbReference>
<sequence length="237" mass="26418">MGLHRFSQLLRTLDIQPMGHVDRAMTTPKRGRPKSEAKRRQILEAARTVLFDVGYSAMTMETVAELAGVSKPTIYSHFDSKEKLFGAVLQTGADERLRELSAISTNAEEAPEEALRRFGNQFLNLALSKEARAWDRIMIAEIGRHPAVANLFFQAGPSKVLALLGSYLREQDDAGRLRVPDPAIAAEQFIGLLLGIKLLRHRVGLDDDTNRGEWPRHVDEAVRTFLAAYRPKTADSA</sequence>
<evidence type="ECO:0000256" key="2">
    <source>
        <dbReference type="ARBA" id="ARBA00023125"/>
    </source>
</evidence>
<name>A0A518AZ88_9BACT</name>
<dbReference type="PROSITE" id="PS01081">
    <property type="entry name" value="HTH_TETR_1"/>
    <property type="match status" value="1"/>
</dbReference>
<dbReference type="EMBL" id="CP036279">
    <property type="protein sequence ID" value="QDU60057.1"/>
    <property type="molecule type" value="Genomic_DNA"/>
</dbReference>
<evidence type="ECO:0000259" key="5">
    <source>
        <dbReference type="PROSITE" id="PS50977"/>
    </source>
</evidence>
<proteinExistence type="predicted"/>
<dbReference type="InterPro" id="IPR050109">
    <property type="entry name" value="HTH-type_TetR-like_transc_reg"/>
</dbReference>